<keyword evidence="2" id="KW-1185">Reference proteome</keyword>
<reference evidence="2" key="1">
    <citation type="journal article" date="2023" name="G3 (Bethesda)">
        <title>Genome assembly and association tests identify interacting loci associated with vigor, precocity, and sex in interspecific pistachio rootstocks.</title>
        <authorList>
            <person name="Palmer W."/>
            <person name="Jacygrad E."/>
            <person name="Sagayaradj S."/>
            <person name="Cavanaugh K."/>
            <person name="Han R."/>
            <person name="Bertier L."/>
            <person name="Beede B."/>
            <person name="Kafkas S."/>
            <person name="Golino D."/>
            <person name="Preece J."/>
            <person name="Michelmore R."/>
        </authorList>
    </citation>
    <scope>NUCLEOTIDE SEQUENCE [LARGE SCALE GENOMIC DNA]</scope>
</reference>
<sequence>MCFLVVKAVVENTSDMIETLYSAWGRSWVKEREKQRRNNKVNGGFIEEEGERVEEKSTWRSWMRDLTRSLKDLVLRSKDNEGYNILHLAARLPPSNSPNIKSLEFLPKLRGVSCGSSFLSVFHCRYVEEDFLLLLPHNMAVGSDTLALSVAAMMVVFSATMFIIFKDGMLCVPTLVTIMASLPVYKFMRKFLTTSFLFKSLHEEGSFE</sequence>
<protein>
    <submittedName>
        <fullName evidence="1">Uncharacterized protein</fullName>
    </submittedName>
</protein>
<dbReference type="EMBL" id="CM047747">
    <property type="protein sequence ID" value="KAJ0018775.1"/>
    <property type="molecule type" value="Genomic_DNA"/>
</dbReference>
<dbReference type="Proteomes" id="UP001163603">
    <property type="component" value="Chromosome 12"/>
</dbReference>
<gene>
    <name evidence="1" type="ORF">Pint_12319</name>
</gene>
<evidence type="ECO:0000313" key="1">
    <source>
        <dbReference type="EMBL" id="KAJ0018775.1"/>
    </source>
</evidence>
<organism evidence="1 2">
    <name type="scientific">Pistacia integerrima</name>
    <dbReference type="NCBI Taxonomy" id="434235"/>
    <lineage>
        <taxon>Eukaryota</taxon>
        <taxon>Viridiplantae</taxon>
        <taxon>Streptophyta</taxon>
        <taxon>Embryophyta</taxon>
        <taxon>Tracheophyta</taxon>
        <taxon>Spermatophyta</taxon>
        <taxon>Magnoliopsida</taxon>
        <taxon>eudicotyledons</taxon>
        <taxon>Gunneridae</taxon>
        <taxon>Pentapetalae</taxon>
        <taxon>rosids</taxon>
        <taxon>malvids</taxon>
        <taxon>Sapindales</taxon>
        <taxon>Anacardiaceae</taxon>
        <taxon>Pistacia</taxon>
    </lineage>
</organism>
<accession>A0ACC0XKX6</accession>
<comment type="caution">
    <text evidence="1">The sequence shown here is derived from an EMBL/GenBank/DDBJ whole genome shotgun (WGS) entry which is preliminary data.</text>
</comment>
<proteinExistence type="predicted"/>
<evidence type="ECO:0000313" key="2">
    <source>
        <dbReference type="Proteomes" id="UP001163603"/>
    </source>
</evidence>
<name>A0ACC0XKX6_9ROSI</name>